<sequence>MNATSDIQKRREEIVINYFRMADAGNPAVIDLFTEDDKPFYRSSAAFFSATHQAKITP</sequence>
<evidence type="ECO:0000313" key="1">
    <source>
        <dbReference type="EMBL" id="MDA3628442.1"/>
    </source>
</evidence>
<comment type="caution">
    <text evidence="1">The sequence shown here is derived from an EMBL/GenBank/DDBJ whole genome shotgun (WGS) entry which is preliminary data.</text>
</comment>
<proteinExistence type="predicted"/>
<dbReference type="EMBL" id="JAQGLA010000045">
    <property type="protein sequence ID" value="MDA3628442.1"/>
    <property type="molecule type" value="Genomic_DNA"/>
</dbReference>
<protein>
    <recommendedName>
        <fullName evidence="3">SnoaL-like domain-containing protein</fullName>
    </recommendedName>
</protein>
<dbReference type="RefSeq" id="WP_270951291.1">
    <property type="nucleotide sequence ID" value="NZ_JAQGLA010000045.1"/>
</dbReference>
<dbReference type="Proteomes" id="UP001210380">
    <property type="component" value="Unassembled WGS sequence"/>
</dbReference>
<evidence type="ECO:0008006" key="3">
    <source>
        <dbReference type="Google" id="ProtNLM"/>
    </source>
</evidence>
<organism evidence="1 2">
    <name type="scientific">Saccharopolyspora oryzae</name>
    <dbReference type="NCBI Taxonomy" id="2997343"/>
    <lineage>
        <taxon>Bacteria</taxon>
        <taxon>Bacillati</taxon>
        <taxon>Actinomycetota</taxon>
        <taxon>Actinomycetes</taxon>
        <taxon>Pseudonocardiales</taxon>
        <taxon>Pseudonocardiaceae</taxon>
        <taxon>Saccharopolyspora</taxon>
    </lineage>
</organism>
<accession>A0ABT4V563</accession>
<evidence type="ECO:0000313" key="2">
    <source>
        <dbReference type="Proteomes" id="UP001210380"/>
    </source>
</evidence>
<reference evidence="1 2" key="1">
    <citation type="submission" date="2022-11" db="EMBL/GenBank/DDBJ databases">
        <title>Draft genome sequence of Saccharopolyspora sp. WRP15-2 isolated from rhizosphere soils of wild rice in Thailand.</title>
        <authorList>
            <person name="Duangmal K."/>
            <person name="Kammanee S."/>
            <person name="Muangham S."/>
        </authorList>
    </citation>
    <scope>NUCLEOTIDE SEQUENCE [LARGE SCALE GENOMIC DNA]</scope>
    <source>
        <strain evidence="1 2">WRP15-2</strain>
    </source>
</reference>
<keyword evidence="2" id="KW-1185">Reference proteome</keyword>
<gene>
    <name evidence="1" type="ORF">OU415_23625</name>
</gene>
<name>A0ABT4V563_9PSEU</name>